<keyword evidence="3" id="KW-1185">Reference proteome</keyword>
<dbReference type="Proteomes" id="UP001451303">
    <property type="component" value="Unassembled WGS sequence"/>
</dbReference>
<comment type="caution">
    <text evidence="2">The sequence shown here is derived from an EMBL/GenBank/DDBJ whole genome shotgun (WGS) entry which is preliminary data.</text>
</comment>
<evidence type="ECO:0000256" key="1">
    <source>
        <dbReference type="SAM" id="MobiDB-lite"/>
    </source>
</evidence>
<name>A0ABR3D5Z0_NEUIN</name>
<evidence type="ECO:0000313" key="3">
    <source>
        <dbReference type="Proteomes" id="UP001451303"/>
    </source>
</evidence>
<feature type="compositionally biased region" description="Basic and acidic residues" evidence="1">
    <location>
        <begin position="48"/>
        <end position="58"/>
    </location>
</feature>
<proteinExistence type="predicted"/>
<protein>
    <submittedName>
        <fullName evidence="2">Uncharacterized protein</fullName>
    </submittedName>
</protein>
<gene>
    <name evidence="2" type="ORF">QR685DRAFT_556034</name>
</gene>
<organism evidence="2 3">
    <name type="scientific">Neurospora intermedia</name>
    <dbReference type="NCBI Taxonomy" id="5142"/>
    <lineage>
        <taxon>Eukaryota</taxon>
        <taxon>Fungi</taxon>
        <taxon>Dikarya</taxon>
        <taxon>Ascomycota</taxon>
        <taxon>Pezizomycotina</taxon>
        <taxon>Sordariomycetes</taxon>
        <taxon>Sordariomycetidae</taxon>
        <taxon>Sordariales</taxon>
        <taxon>Sordariaceae</taxon>
        <taxon>Neurospora</taxon>
    </lineage>
</organism>
<sequence length="58" mass="6441">MSCCGMRAELNAALIPPAEHRPRHRNSEHKLPRGSQSKSRAGIIRGPVKKEQVTERAP</sequence>
<evidence type="ECO:0000313" key="2">
    <source>
        <dbReference type="EMBL" id="KAL0468062.1"/>
    </source>
</evidence>
<reference evidence="2 3" key="1">
    <citation type="submission" date="2023-09" db="EMBL/GenBank/DDBJ databases">
        <title>Multi-omics analysis of a traditional fermented food reveals byproduct-associated fungal strains for waste-to-food upcycling.</title>
        <authorList>
            <consortium name="Lawrence Berkeley National Laboratory"/>
            <person name="Rekdal V.M."/>
            <person name="Villalobos-Escobedo J.M."/>
            <person name="Rodriguez-Valeron N."/>
            <person name="Garcia M.O."/>
            <person name="Vasquez D.P."/>
            <person name="Damayanti I."/>
            <person name="Sorensen P.M."/>
            <person name="Baidoo E.E."/>
            <person name="De Carvalho A.C."/>
            <person name="Riley R."/>
            <person name="Lipzen A."/>
            <person name="He G."/>
            <person name="Yan M."/>
            <person name="Haridas S."/>
            <person name="Daum C."/>
            <person name="Yoshinaga Y."/>
            <person name="Ng V."/>
            <person name="Grigoriev I.V."/>
            <person name="Munk R."/>
            <person name="Nuraida L."/>
            <person name="Wijaya C.H."/>
            <person name="Morales P.-C."/>
            <person name="Keasling J.D."/>
        </authorList>
    </citation>
    <scope>NUCLEOTIDE SEQUENCE [LARGE SCALE GENOMIC DNA]</scope>
    <source>
        <strain evidence="2 3">FGSC 2613</strain>
    </source>
</reference>
<feature type="region of interest" description="Disordered" evidence="1">
    <location>
        <begin position="14"/>
        <end position="58"/>
    </location>
</feature>
<accession>A0ABR3D5Z0</accession>
<dbReference type="EMBL" id="JAVLET010000008">
    <property type="protein sequence ID" value="KAL0468062.1"/>
    <property type="molecule type" value="Genomic_DNA"/>
</dbReference>